<keyword evidence="2" id="KW-0393">Immunoglobulin domain</keyword>
<dbReference type="Pfam" id="PF07654">
    <property type="entry name" value="C1-set"/>
    <property type="match status" value="1"/>
</dbReference>
<dbReference type="Pfam" id="PF07686">
    <property type="entry name" value="V-set"/>
    <property type="match status" value="1"/>
</dbReference>
<evidence type="ECO:0000256" key="2">
    <source>
        <dbReference type="ARBA" id="ARBA00023319"/>
    </source>
</evidence>
<accession>A0A8B7T223</accession>
<dbReference type="SMART" id="SM00409">
    <property type="entry name" value="IG"/>
    <property type="match status" value="1"/>
</dbReference>
<keyword evidence="3" id="KW-0732">Signal</keyword>
<dbReference type="RefSeq" id="XP_019518575.1">
    <property type="nucleotide sequence ID" value="XM_019663030.1"/>
</dbReference>
<evidence type="ECO:0000256" key="3">
    <source>
        <dbReference type="SAM" id="SignalP"/>
    </source>
</evidence>
<organism evidence="5 6">
    <name type="scientific">Hipposideros armiger</name>
    <name type="common">Great Himalayan leaf-nosed bat</name>
    <dbReference type="NCBI Taxonomy" id="186990"/>
    <lineage>
        <taxon>Eukaryota</taxon>
        <taxon>Metazoa</taxon>
        <taxon>Chordata</taxon>
        <taxon>Craniata</taxon>
        <taxon>Vertebrata</taxon>
        <taxon>Euteleostomi</taxon>
        <taxon>Mammalia</taxon>
        <taxon>Eutheria</taxon>
        <taxon>Laurasiatheria</taxon>
        <taxon>Chiroptera</taxon>
        <taxon>Yinpterochiroptera</taxon>
        <taxon>Rhinolophoidea</taxon>
        <taxon>Hipposideridae</taxon>
        <taxon>Hipposideros</taxon>
    </lineage>
</organism>
<keyword evidence="5" id="KW-1185">Reference proteome</keyword>
<dbReference type="SMART" id="SM00407">
    <property type="entry name" value="IGc1"/>
    <property type="match status" value="1"/>
</dbReference>
<dbReference type="PANTHER" id="PTHR19256:SF44">
    <property type="entry name" value="T CELL RECEPTOR GAMMA VARIABLE 9"/>
    <property type="match status" value="1"/>
</dbReference>
<feature type="chain" id="PRO_5034213964" evidence="3">
    <location>
        <begin position="20"/>
        <end position="373"/>
    </location>
</feature>
<name>A0A8B7T223_HIPAR</name>
<dbReference type="SUPFAM" id="SSF48726">
    <property type="entry name" value="Immunoglobulin"/>
    <property type="match status" value="2"/>
</dbReference>
<keyword evidence="1" id="KW-0675">Receptor</keyword>
<dbReference type="InterPro" id="IPR013106">
    <property type="entry name" value="Ig_V-set"/>
</dbReference>
<dbReference type="InterPro" id="IPR036179">
    <property type="entry name" value="Ig-like_dom_sf"/>
</dbReference>
<dbReference type="OrthoDB" id="9945861at2759"/>
<gene>
    <name evidence="6" type="primary">LOC109393622</name>
</gene>
<evidence type="ECO:0000313" key="5">
    <source>
        <dbReference type="Proteomes" id="UP000694851"/>
    </source>
</evidence>
<dbReference type="InterPro" id="IPR003599">
    <property type="entry name" value="Ig_sub"/>
</dbReference>
<feature type="signal peptide" evidence="3">
    <location>
        <begin position="1"/>
        <end position="19"/>
    </location>
</feature>
<dbReference type="Gene3D" id="2.60.40.10">
    <property type="entry name" value="Immunoglobulins"/>
    <property type="match status" value="2"/>
</dbReference>
<feature type="domain" description="Ig-like" evidence="4">
    <location>
        <begin position="25"/>
        <end position="130"/>
    </location>
</feature>
<protein>
    <submittedName>
        <fullName evidence="6">Uncharacterized protein LOC109393622</fullName>
    </submittedName>
</protein>
<dbReference type="PANTHER" id="PTHR19256">
    <property type="entry name" value="T-CELL RECEPTOR GAMMA CHAIN"/>
    <property type="match status" value="1"/>
</dbReference>
<dbReference type="FunFam" id="2.60.40.10:FF:002419">
    <property type="entry name" value="T cell receptor delta constant"/>
    <property type="match status" value="1"/>
</dbReference>
<evidence type="ECO:0000313" key="6">
    <source>
        <dbReference type="RefSeq" id="XP_019518575.1"/>
    </source>
</evidence>
<dbReference type="InterPro" id="IPR007110">
    <property type="entry name" value="Ig-like_dom"/>
</dbReference>
<proteinExistence type="predicted"/>
<dbReference type="FunFam" id="2.60.40.10:FF:001810">
    <property type="entry name" value="T cell receptor delta constant"/>
    <property type="match status" value="1"/>
</dbReference>
<dbReference type="InterPro" id="IPR051117">
    <property type="entry name" value="TRG_var/const_region"/>
</dbReference>
<dbReference type="PROSITE" id="PS50835">
    <property type="entry name" value="IG_LIKE"/>
    <property type="match status" value="1"/>
</dbReference>
<dbReference type="CDD" id="cd07687">
    <property type="entry name" value="IgC_TCR_delta"/>
    <property type="match status" value="1"/>
</dbReference>
<dbReference type="AlphaFoldDB" id="A0A8B7T223"/>
<reference evidence="6" key="1">
    <citation type="submission" date="2025-08" db="UniProtKB">
        <authorList>
            <consortium name="RefSeq"/>
        </authorList>
    </citation>
    <scope>IDENTIFICATION</scope>
    <source>
        <tissue evidence="6">Muscle</tissue>
    </source>
</reference>
<dbReference type="SMART" id="SM00406">
    <property type="entry name" value="IGv"/>
    <property type="match status" value="1"/>
</dbReference>
<dbReference type="InterPro" id="IPR003597">
    <property type="entry name" value="Ig_C1-set"/>
</dbReference>
<dbReference type="InterPro" id="IPR013783">
    <property type="entry name" value="Ig-like_fold"/>
</dbReference>
<evidence type="ECO:0000259" key="4">
    <source>
        <dbReference type="PROSITE" id="PS50835"/>
    </source>
</evidence>
<dbReference type="KEGG" id="hai:109393622"/>
<evidence type="ECO:0000256" key="1">
    <source>
        <dbReference type="ARBA" id="ARBA00023170"/>
    </source>
</evidence>
<dbReference type="GeneID" id="109393622"/>
<sequence length="373" mass="41639">MQRISSSIHLTLFWAGATAALVLVPQDQAVTVSVGESATFRCSMEGGTFTNYYYNWYRKTQDSTMAFIYRDGGLYGPGFQNRFRSQIDASDNQAVLEILKASEKDEGFYYCACDYHPAAGPLLSSSKTIEIHVEQQCQQDQNFLLNKSFKRRLAFLPFLQAPSLMSSPCVPMVVREAWPSMGQERGEIEPKSGVVAFTIRFISCGEWLIFGKGTYLTVEPKSQPPAKPSVFIMKNKTSVACLVKDFYPKDVNIQLQSSKKIIEFDPAIVVSPSGKYSAVKLGKYNDSNSVTCSVQHNNEILYSTNFEARMNSSDNLKPPVKTENIQQTSESCPELKVHAGKLNMMSLTVLGLRMLLAKSVAVNFLLTAKLFFF</sequence>
<dbReference type="Proteomes" id="UP000694851">
    <property type="component" value="Unplaced"/>
</dbReference>